<evidence type="ECO:0000256" key="1">
    <source>
        <dbReference type="SAM" id="MobiDB-lite"/>
    </source>
</evidence>
<accession>A0A7C8YBB2</accession>
<protein>
    <submittedName>
        <fullName evidence="2">Uncharacterized protein</fullName>
    </submittedName>
</protein>
<name>A0A7C8YBB2_OPUST</name>
<evidence type="ECO:0000313" key="2">
    <source>
        <dbReference type="EMBL" id="MBA4614214.1"/>
    </source>
</evidence>
<reference evidence="2" key="2">
    <citation type="submission" date="2020-07" db="EMBL/GenBank/DDBJ databases">
        <authorList>
            <person name="Vera ALvarez R."/>
            <person name="Arias-Moreno D.M."/>
            <person name="Jimenez-Jacinto V."/>
            <person name="Jimenez-Bremont J.F."/>
            <person name="Swaminathan K."/>
            <person name="Moose S.P."/>
            <person name="Guerrero-Gonzalez M.L."/>
            <person name="Marino-Ramirez L."/>
            <person name="Landsman D."/>
            <person name="Rodriguez-Kessler M."/>
            <person name="Delgado-Sanchez P."/>
        </authorList>
    </citation>
    <scope>NUCLEOTIDE SEQUENCE</scope>
    <source>
        <tissue evidence="2">Cladode</tissue>
    </source>
</reference>
<reference evidence="2" key="1">
    <citation type="journal article" date="2013" name="J. Plant Res.">
        <title>Effect of fungi and light on seed germination of three Opuntia species from semiarid lands of central Mexico.</title>
        <authorList>
            <person name="Delgado-Sanchez P."/>
            <person name="Jimenez-Bremont J.F."/>
            <person name="Guerrero-Gonzalez Mde L."/>
            <person name="Flores J."/>
        </authorList>
    </citation>
    <scope>NUCLEOTIDE SEQUENCE</scope>
    <source>
        <tissue evidence="2">Cladode</tissue>
    </source>
</reference>
<feature type="region of interest" description="Disordered" evidence="1">
    <location>
        <begin position="1"/>
        <end position="57"/>
    </location>
</feature>
<dbReference type="AlphaFoldDB" id="A0A7C8YBB2"/>
<feature type="region of interest" description="Disordered" evidence="1">
    <location>
        <begin position="69"/>
        <end position="90"/>
    </location>
</feature>
<proteinExistence type="predicted"/>
<sequence length="108" mass="11769">MYLALRLRSWTSGPKTDEVRTSSSKAVTDPPPPAPPPPAPPLEPEQEISSADFTTYPYPITGSSLPYPAVVPATSAAPNTKPSVKKKPMNREPSIFNSLLVFQLVRYM</sequence>
<dbReference type="EMBL" id="GISG01001708">
    <property type="protein sequence ID" value="MBA4614214.1"/>
    <property type="molecule type" value="Transcribed_RNA"/>
</dbReference>
<organism evidence="2">
    <name type="scientific">Opuntia streptacantha</name>
    <name type="common">Prickly pear cactus</name>
    <name type="synonym">Opuntia cardona</name>
    <dbReference type="NCBI Taxonomy" id="393608"/>
    <lineage>
        <taxon>Eukaryota</taxon>
        <taxon>Viridiplantae</taxon>
        <taxon>Streptophyta</taxon>
        <taxon>Embryophyta</taxon>
        <taxon>Tracheophyta</taxon>
        <taxon>Spermatophyta</taxon>
        <taxon>Magnoliopsida</taxon>
        <taxon>eudicotyledons</taxon>
        <taxon>Gunneridae</taxon>
        <taxon>Pentapetalae</taxon>
        <taxon>Caryophyllales</taxon>
        <taxon>Cactineae</taxon>
        <taxon>Cactaceae</taxon>
        <taxon>Opuntioideae</taxon>
        <taxon>Opuntia</taxon>
    </lineage>
</organism>
<feature type="compositionally biased region" description="Pro residues" evidence="1">
    <location>
        <begin position="29"/>
        <end position="43"/>
    </location>
</feature>